<accession>A0A0A2VMA8</accession>
<name>A0A0A2VMA8_PARBA</name>
<sequence length="54" mass="6233">MVKTSGWSLIYALWELDVRLASHIFVPQDDRPVLNSTTTTVNSKNRLILQIEDF</sequence>
<dbReference type="Proteomes" id="UP000002059">
    <property type="component" value="Partially assembled WGS sequence"/>
</dbReference>
<dbReference type="EMBL" id="KN293993">
    <property type="protein sequence ID" value="KGQ01994.1"/>
    <property type="molecule type" value="Genomic_DNA"/>
</dbReference>
<gene>
    <name evidence="1" type="ORF">PAAG_11167</name>
</gene>
<evidence type="ECO:0000313" key="2">
    <source>
        <dbReference type="Proteomes" id="UP000002059"/>
    </source>
</evidence>
<dbReference type="KEGG" id="pbl:PAAG_11167"/>
<dbReference type="HOGENOM" id="CLU_3050934_0_0_1"/>
<dbReference type="VEuPathDB" id="FungiDB:PAAG_11167"/>
<reference evidence="1 2" key="1">
    <citation type="journal article" date="2011" name="PLoS Genet.">
        <title>Comparative genomic analysis of human fungal pathogens causing paracoccidioidomycosis.</title>
        <authorList>
            <person name="Desjardins C.A."/>
            <person name="Champion M.D."/>
            <person name="Holder J.W."/>
            <person name="Muszewska A."/>
            <person name="Goldberg J."/>
            <person name="Bailao A.M."/>
            <person name="Brigido M.M."/>
            <person name="Ferreira M.E."/>
            <person name="Garcia A.M."/>
            <person name="Grynberg M."/>
            <person name="Gujja S."/>
            <person name="Heiman D.I."/>
            <person name="Henn M.R."/>
            <person name="Kodira C.D."/>
            <person name="Leon-Narvaez H."/>
            <person name="Longo L.V."/>
            <person name="Ma L.J."/>
            <person name="Malavazi I."/>
            <person name="Matsuo A.L."/>
            <person name="Morais F.V."/>
            <person name="Pereira M."/>
            <person name="Rodriguez-Brito S."/>
            <person name="Sakthikumar S."/>
            <person name="Salem-Izacc S.M."/>
            <person name="Sykes S.M."/>
            <person name="Teixeira M.M."/>
            <person name="Vallejo M.C."/>
            <person name="Walter M.E."/>
            <person name="Yandava C."/>
            <person name="Young S."/>
            <person name="Zeng Q."/>
            <person name="Zucker J."/>
            <person name="Felipe M.S."/>
            <person name="Goldman G.H."/>
            <person name="Haas B.J."/>
            <person name="McEwen J.G."/>
            <person name="Nino-Vega G."/>
            <person name="Puccia R."/>
            <person name="San-Blas G."/>
            <person name="Soares C.M."/>
            <person name="Birren B.W."/>
            <person name="Cuomo C.A."/>
        </authorList>
    </citation>
    <scope>NUCLEOTIDE SEQUENCE [LARGE SCALE GENOMIC DNA]</scope>
    <source>
        <strain evidence="2">ATCC MYA-826 / Pb01</strain>
    </source>
</reference>
<dbReference type="RefSeq" id="XP_015703470.1">
    <property type="nucleotide sequence ID" value="XM_015846863.1"/>
</dbReference>
<protein>
    <submittedName>
        <fullName evidence="1">Uncharacterized protein</fullName>
    </submittedName>
</protein>
<keyword evidence="2" id="KW-1185">Reference proteome</keyword>
<evidence type="ECO:0000313" key="1">
    <source>
        <dbReference type="EMBL" id="KGQ01994.1"/>
    </source>
</evidence>
<dbReference type="AlphaFoldDB" id="A0A0A2VMA8"/>
<dbReference type="GeneID" id="26970265"/>
<organism evidence="1 2">
    <name type="scientific">Paracoccidioides lutzii (strain ATCC MYA-826 / Pb01)</name>
    <name type="common">Paracoccidioides brasiliensis</name>
    <dbReference type="NCBI Taxonomy" id="502779"/>
    <lineage>
        <taxon>Eukaryota</taxon>
        <taxon>Fungi</taxon>
        <taxon>Dikarya</taxon>
        <taxon>Ascomycota</taxon>
        <taxon>Pezizomycotina</taxon>
        <taxon>Eurotiomycetes</taxon>
        <taxon>Eurotiomycetidae</taxon>
        <taxon>Onygenales</taxon>
        <taxon>Ajellomycetaceae</taxon>
        <taxon>Paracoccidioides</taxon>
    </lineage>
</organism>
<proteinExistence type="predicted"/>